<reference evidence="2" key="1">
    <citation type="submission" date="2025-08" db="UniProtKB">
        <authorList>
            <consortium name="Ensembl"/>
        </authorList>
    </citation>
    <scope>IDENTIFICATION</scope>
</reference>
<dbReference type="OMA" id="WAMPLTP"/>
<dbReference type="Proteomes" id="UP000694559">
    <property type="component" value="Unplaced"/>
</dbReference>
<feature type="region of interest" description="Disordered" evidence="1">
    <location>
        <begin position="242"/>
        <end position="311"/>
    </location>
</feature>
<accession>A0A8C7E4X2</accession>
<organism evidence="2 3">
    <name type="scientific">Naja naja</name>
    <name type="common">Indian cobra</name>
    <dbReference type="NCBI Taxonomy" id="35670"/>
    <lineage>
        <taxon>Eukaryota</taxon>
        <taxon>Metazoa</taxon>
        <taxon>Chordata</taxon>
        <taxon>Craniata</taxon>
        <taxon>Vertebrata</taxon>
        <taxon>Euteleostomi</taxon>
        <taxon>Lepidosauria</taxon>
        <taxon>Squamata</taxon>
        <taxon>Bifurcata</taxon>
        <taxon>Unidentata</taxon>
        <taxon>Episquamata</taxon>
        <taxon>Toxicofera</taxon>
        <taxon>Serpentes</taxon>
        <taxon>Colubroidea</taxon>
        <taxon>Elapidae</taxon>
        <taxon>Elapinae</taxon>
        <taxon>Naja</taxon>
    </lineage>
</organism>
<evidence type="ECO:0000256" key="1">
    <source>
        <dbReference type="SAM" id="MobiDB-lite"/>
    </source>
</evidence>
<keyword evidence="3" id="KW-1185">Reference proteome</keyword>
<evidence type="ECO:0000313" key="2">
    <source>
        <dbReference type="Ensembl" id="ENSNNAP00000024076.1"/>
    </source>
</evidence>
<dbReference type="AlphaFoldDB" id="A0A8C7E4X2"/>
<dbReference type="SUPFAM" id="SSF55550">
    <property type="entry name" value="SH2 domain"/>
    <property type="match status" value="1"/>
</dbReference>
<dbReference type="InterPro" id="IPR036860">
    <property type="entry name" value="SH2_dom_sf"/>
</dbReference>
<feature type="compositionally biased region" description="Basic residues" evidence="1">
    <location>
        <begin position="272"/>
        <end position="290"/>
    </location>
</feature>
<dbReference type="OrthoDB" id="21085at2759"/>
<reference evidence="2" key="2">
    <citation type="submission" date="2025-09" db="UniProtKB">
        <authorList>
            <consortium name="Ensembl"/>
        </authorList>
    </citation>
    <scope>IDENTIFICATION</scope>
</reference>
<name>A0A8C7E4X2_NAJNA</name>
<protein>
    <submittedName>
        <fullName evidence="2">Uncharacterized protein</fullName>
    </submittedName>
</protein>
<proteinExistence type="predicted"/>
<evidence type="ECO:0000313" key="3">
    <source>
        <dbReference type="Proteomes" id="UP000694559"/>
    </source>
</evidence>
<feature type="compositionally biased region" description="Polar residues" evidence="1">
    <location>
        <begin position="253"/>
        <end position="263"/>
    </location>
</feature>
<dbReference type="Gene3D" id="3.30.505.10">
    <property type="entry name" value="SH2 domain"/>
    <property type="match status" value="1"/>
</dbReference>
<sequence>MGTESRSQETAGQKPSSRIPLLDRLSATRGIWELLDVQPEQIKRLLTSHQPGSFIVASNRDDDAKTLFLRLPESDNKLVDLFPLEDHPALHLKGSQLYFRNLLELVGFHFVSRDILPCLLRIPHAFHLPGRGDLDAVATLGPTFWAMPLTPANSQASDDAEASCMEPSRDLLKPKHQSCSIRVTSEDAALCIVNPLFLSVHSDIEWLDLAPGLYHSRRKRGSLPHANGTARQEAPVSLERLKSQEEKEETGNDPPSCSASAQGISFLAGHPGRVRKPRPRHRGPPRHPTRRPALPTVFPGWKGSRLTLSPA</sequence>
<dbReference type="Ensembl" id="ENSNNAT00000025243.1">
    <property type="protein sequence ID" value="ENSNNAP00000024076.1"/>
    <property type="gene ID" value="ENSNNAG00000015826.1"/>
</dbReference>